<evidence type="ECO:0000256" key="1">
    <source>
        <dbReference type="SAM" id="Phobius"/>
    </source>
</evidence>
<evidence type="ECO:0000313" key="2">
    <source>
        <dbReference type="EMBL" id="RLV47724.1"/>
    </source>
</evidence>
<keyword evidence="1" id="KW-0812">Transmembrane</keyword>
<feature type="transmembrane region" description="Helical" evidence="1">
    <location>
        <begin position="12"/>
        <end position="30"/>
    </location>
</feature>
<name>A0A3L8NXR2_9ACTN</name>
<dbReference type="Proteomes" id="UP000281708">
    <property type="component" value="Unassembled WGS sequence"/>
</dbReference>
<keyword evidence="1" id="KW-1133">Transmembrane helix</keyword>
<protein>
    <submittedName>
        <fullName evidence="2">Uncharacterized protein</fullName>
    </submittedName>
</protein>
<reference evidence="2 3" key="1">
    <citation type="submission" date="2018-10" db="EMBL/GenBank/DDBJ databases">
        <title>Marmoricola sp. 4Q3S-7 whole genome shotgun sequence.</title>
        <authorList>
            <person name="Li F."/>
        </authorList>
    </citation>
    <scope>NUCLEOTIDE SEQUENCE [LARGE SCALE GENOMIC DNA]</scope>
    <source>
        <strain evidence="2 3">4Q3S-7</strain>
    </source>
</reference>
<accession>A0A3L8NXR2</accession>
<dbReference type="EMBL" id="RDBE01000010">
    <property type="protein sequence ID" value="RLV47724.1"/>
    <property type="molecule type" value="Genomic_DNA"/>
</dbReference>
<comment type="caution">
    <text evidence="2">The sequence shown here is derived from an EMBL/GenBank/DDBJ whole genome shotgun (WGS) entry which is preliminary data.</text>
</comment>
<dbReference type="AlphaFoldDB" id="A0A3L8NXR2"/>
<sequence length="74" mass="8070">MVNEFILRPLRLPILIAGAVAFTISILILAKGKSILEYVGIQQAALQARFEKSALQRAGLVEAEQPQDEQHDGA</sequence>
<organism evidence="2 3">
    <name type="scientific">Nocardioides mangrovicus</name>
    <dbReference type="NCBI Taxonomy" id="2478913"/>
    <lineage>
        <taxon>Bacteria</taxon>
        <taxon>Bacillati</taxon>
        <taxon>Actinomycetota</taxon>
        <taxon>Actinomycetes</taxon>
        <taxon>Propionibacteriales</taxon>
        <taxon>Nocardioidaceae</taxon>
        <taxon>Nocardioides</taxon>
    </lineage>
</organism>
<keyword evidence="3" id="KW-1185">Reference proteome</keyword>
<proteinExistence type="predicted"/>
<gene>
    <name evidence="2" type="ORF">D9V37_16400</name>
</gene>
<keyword evidence="1" id="KW-0472">Membrane</keyword>
<evidence type="ECO:0000313" key="3">
    <source>
        <dbReference type="Proteomes" id="UP000281708"/>
    </source>
</evidence>